<proteinExistence type="inferred from homology"/>
<dbReference type="PANTHER" id="PTHR43806:SF11">
    <property type="entry name" value="CEREVISIN-RELATED"/>
    <property type="match status" value="1"/>
</dbReference>
<dbReference type="OrthoDB" id="1896086at2759"/>
<evidence type="ECO:0000256" key="5">
    <source>
        <dbReference type="SAM" id="MobiDB-lite"/>
    </source>
</evidence>
<feature type="region of interest" description="Disordered" evidence="5">
    <location>
        <begin position="193"/>
        <end position="230"/>
    </location>
</feature>
<reference evidence="8" key="1">
    <citation type="journal article" date="2021" name="IMA Fungus">
        <title>Genomic characterization of three marine fungi, including Emericellopsis atlantica sp. nov. with signatures of a generalist lifestyle and marine biomass degradation.</title>
        <authorList>
            <person name="Hagestad O.C."/>
            <person name="Hou L."/>
            <person name="Andersen J.H."/>
            <person name="Hansen E.H."/>
            <person name="Altermark B."/>
            <person name="Li C."/>
            <person name="Kuhnert E."/>
            <person name="Cox R.J."/>
            <person name="Crous P.W."/>
            <person name="Spatafora J.W."/>
            <person name="Lail K."/>
            <person name="Amirebrahimi M."/>
            <person name="Lipzen A."/>
            <person name="Pangilinan J."/>
            <person name="Andreopoulos W."/>
            <person name="Hayes R.D."/>
            <person name="Ng V."/>
            <person name="Grigoriev I.V."/>
            <person name="Jackson S.A."/>
            <person name="Sutton T.D.S."/>
            <person name="Dobson A.D.W."/>
            <person name="Rama T."/>
        </authorList>
    </citation>
    <scope>NUCLEOTIDE SEQUENCE</scope>
    <source>
        <strain evidence="8">TRa018bII</strain>
    </source>
</reference>
<keyword evidence="2" id="KW-0645">Protease</keyword>
<evidence type="ECO:0000313" key="8">
    <source>
        <dbReference type="EMBL" id="KAG9237195.1"/>
    </source>
</evidence>
<dbReference type="InterPro" id="IPR023828">
    <property type="entry name" value="Peptidase_S8_Ser-AS"/>
</dbReference>
<feature type="chain" id="PRO_5040327411" evidence="6">
    <location>
        <begin position="21"/>
        <end position="800"/>
    </location>
</feature>
<comment type="similarity">
    <text evidence="1">Belongs to the peptidase S8 family.</text>
</comment>
<dbReference type="EMBL" id="MU251391">
    <property type="protein sequence ID" value="KAG9237195.1"/>
    <property type="molecule type" value="Genomic_DNA"/>
</dbReference>
<protein>
    <submittedName>
        <fullName evidence="8">Peptidase S8/S53 domain-containing protein</fullName>
    </submittedName>
</protein>
<name>A0A9P8C898_9HELO</name>
<dbReference type="InterPro" id="IPR036852">
    <property type="entry name" value="Peptidase_S8/S53_dom_sf"/>
</dbReference>
<evidence type="ECO:0000256" key="4">
    <source>
        <dbReference type="ARBA" id="ARBA00022825"/>
    </source>
</evidence>
<dbReference type="Pfam" id="PF00082">
    <property type="entry name" value="Peptidase_S8"/>
    <property type="match status" value="1"/>
</dbReference>
<evidence type="ECO:0000256" key="2">
    <source>
        <dbReference type="ARBA" id="ARBA00022670"/>
    </source>
</evidence>
<evidence type="ECO:0000256" key="6">
    <source>
        <dbReference type="SAM" id="SignalP"/>
    </source>
</evidence>
<feature type="region of interest" description="Disordered" evidence="5">
    <location>
        <begin position="100"/>
        <end position="139"/>
    </location>
</feature>
<dbReference type="GO" id="GO:0006508">
    <property type="term" value="P:proteolysis"/>
    <property type="evidence" value="ECO:0007669"/>
    <property type="project" value="UniProtKB-KW"/>
</dbReference>
<accession>A0A9P8C898</accession>
<dbReference type="InterPro" id="IPR050131">
    <property type="entry name" value="Peptidase_S8_subtilisin-like"/>
</dbReference>
<dbReference type="PANTHER" id="PTHR43806">
    <property type="entry name" value="PEPTIDASE S8"/>
    <property type="match status" value="1"/>
</dbReference>
<feature type="domain" description="Peptidase S8/S53" evidence="7">
    <location>
        <begin position="329"/>
        <end position="533"/>
    </location>
</feature>
<keyword evidence="3" id="KW-0378">Hydrolase</keyword>
<evidence type="ECO:0000256" key="3">
    <source>
        <dbReference type="ARBA" id="ARBA00022801"/>
    </source>
</evidence>
<dbReference type="PROSITE" id="PS00138">
    <property type="entry name" value="SUBTILASE_SER"/>
    <property type="match status" value="1"/>
</dbReference>
<evidence type="ECO:0000259" key="7">
    <source>
        <dbReference type="Pfam" id="PF00082"/>
    </source>
</evidence>
<keyword evidence="6" id="KW-0732">Signal</keyword>
<dbReference type="Proteomes" id="UP000824998">
    <property type="component" value="Unassembled WGS sequence"/>
</dbReference>
<keyword evidence="4" id="KW-0720">Serine protease</keyword>
<feature type="compositionally biased region" description="Pro residues" evidence="5">
    <location>
        <begin position="561"/>
        <end position="583"/>
    </location>
</feature>
<dbReference type="InterPro" id="IPR000209">
    <property type="entry name" value="Peptidase_S8/S53_dom"/>
</dbReference>
<gene>
    <name evidence="8" type="ORF">BJ875DRAFT_438657</name>
</gene>
<dbReference type="Pfam" id="PF18647">
    <property type="entry name" value="Fungal_lectin_2"/>
    <property type="match status" value="1"/>
</dbReference>
<feature type="region of interest" description="Disordered" evidence="5">
    <location>
        <begin position="553"/>
        <end position="586"/>
    </location>
</feature>
<evidence type="ECO:0000313" key="9">
    <source>
        <dbReference type="Proteomes" id="UP000824998"/>
    </source>
</evidence>
<evidence type="ECO:0000256" key="1">
    <source>
        <dbReference type="ARBA" id="ARBA00011073"/>
    </source>
</evidence>
<dbReference type="SUPFAM" id="SSF52743">
    <property type="entry name" value="Subtilisin-like"/>
    <property type="match status" value="1"/>
</dbReference>
<sequence>MRSLLRLFMSIIYLSSCTLTANLPRLDRKPAQGKSFYTIFPKNGTDTSKTSDFIKNVVGAEDLLPWTTLQDQLVSWTVEASIVEVTQLRGYIDVDRINEFHPPKPPHSSTNTTQTARDTTAVRGPAERENPNTVPGHNGYLVFARDGKNKNETDKTQKFLQKLVGAENVPPPFIWQNELRFWTIHDITDAQRDQAGKNPGIKTVEPNTVAKKTLKPPPRRSPPLSSPVPELSKVKVKRDIVYSTQVNAVSELVALSQPSTVPILGDLKNYVYEGKGGKNSFVYHVEEGVAFKAQAAEFPNVVPDGEHLQTLASKASGSYPWDDGDPTSHPTCTADKAVGKNYGTTKHAKLIVVKLHSMDISELLEGFYLIYEDLLANPARRTKSVVTMSLTVESNPESITGEGILKDIIQEIMVMGVPIVVPSGNDAGIEGLVDVDTMPSIWEGEDYPLIVVGSTDYQGRLSVFSQRGPHVFLHAVGEDSTCIFRDGTIHVKSGTSNASPMVAGEVANLLSYDTVPFDTSRELVKNLRDYLKTDAGSWSRSANPEIRVIWNGVTEKDNSKVPPPEPTRLPPPPPPSTQPPPIVVGPNQCSGLAGRKYVARSTIADLVVREFCPTAVLQGVQDTNAGSIMRRYNEGTVEDVSISITWAPGLPFNPNVEDCKKYLGTIVDGCDGNEPNNPENYKGGGSIKVGEVEYRVEPKAVRQLAAEGKTGGCRTSYKWYYNEAWMWGHGWASGDHGAALKEAVKGCALLPDTWDFQYGMGGDGREWTAKFRTGVFQNSCTGHAGTHAGAPAGFDCGGSI</sequence>
<feature type="signal peptide" evidence="6">
    <location>
        <begin position="1"/>
        <end position="20"/>
    </location>
</feature>
<keyword evidence="9" id="KW-1185">Reference proteome</keyword>
<dbReference type="Gene3D" id="3.40.50.200">
    <property type="entry name" value="Peptidase S8/S53 domain"/>
    <property type="match status" value="1"/>
</dbReference>
<feature type="compositionally biased region" description="Low complexity" evidence="5">
    <location>
        <begin position="110"/>
        <end position="119"/>
    </location>
</feature>
<dbReference type="GO" id="GO:0004252">
    <property type="term" value="F:serine-type endopeptidase activity"/>
    <property type="evidence" value="ECO:0007669"/>
    <property type="project" value="InterPro"/>
</dbReference>
<dbReference type="AlphaFoldDB" id="A0A9P8C898"/>
<comment type="caution">
    <text evidence="8">The sequence shown here is derived from an EMBL/GenBank/DDBJ whole genome shotgun (WGS) entry which is preliminary data.</text>
</comment>
<organism evidence="8 9">
    <name type="scientific">Amylocarpus encephaloides</name>
    <dbReference type="NCBI Taxonomy" id="45428"/>
    <lineage>
        <taxon>Eukaryota</taxon>
        <taxon>Fungi</taxon>
        <taxon>Dikarya</taxon>
        <taxon>Ascomycota</taxon>
        <taxon>Pezizomycotina</taxon>
        <taxon>Leotiomycetes</taxon>
        <taxon>Helotiales</taxon>
        <taxon>Helotiales incertae sedis</taxon>
        <taxon>Amylocarpus</taxon>
    </lineage>
</organism>